<reference evidence="4" key="1">
    <citation type="submission" date="2021-03" db="EMBL/GenBank/DDBJ databases">
        <title>Chromosome level genome of the anhydrobiotic midge Polypedilum vanderplanki.</title>
        <authorList>
            <person name="Yoshida Y."/>
            <person name="Kikawada T."/>
            <person name="Gusev O."/>
        </authorList>
    </citation>
    <scope>NUCLEOTIDE SEQUENCE</scope>
    <source>
        <strain evidence="4">NIAS01</strain>
        <tissue evidence="4">Whole body or cell culture</tissue>
    </source>
</reference>
<evidence type="ECO:0000256" key="1">
    <source>
        <dbReference type="ARBA" id="ARBA00006889"/>
    </source>
</evidence>
<dbReference type="Proteomes" id="UP001107558">
    <property type="component" value="Chromosome 1"/>
</dbReference>
<proteinExistence type="inferred from homology"/>
<dbReference type="Gene3D" id="2.40.128.20">
    <property type="match status" value="1"/>
</dbReference>
<evidence type="ECO:0000256" key="2">
    <source>
        <dbReference type="PIRNR" id="PIRNR036893"/>
    </source>
</evidence>
<dbReference type="PANTHER" id="PTHR10612">
    <property type="entry name" value="APOLIPOPROTEIN D"/>
    <property type="match status" value="1"/>
</dbReference>
<keyword evidence="2" id="KW-0732">Signal</keyword>
<dbReference type="InterPro" id="IPR022271">
    <property type="entry name" value="Lipocalin_ApoD"/>
</dbReference>
<sequence>MKFLIFVIFAYLNIVNSQHIFEHPCKERPILQNFDIQKYVAHTWYELMRFDATFEKHCDCGQATYTLNSDNSVEVKNCCKRFGEGHCSLGKAALGEPDQVPLEGKFIVSFGQPATEPNYKVLSTDYENYSIVYNCKNLPENKSLEFFWLLSSKPQLDDSVKSTVDNLIKEYFETDKLYTVNQTEEFCAPRDY</sequence>
<evidence type="ECO:0000313" key="4">
    <source>
        <dbReference type="EMBL" id="KAG5681845.1"/>
    </source>
</evidence>
<dbReference type="GO" id="GO:0006629">
    <property type="term" value="P:lipid metabolic process"/>
    <property type="evidence" value="ECO:0007669"/>
    <property type="project" value="TreeGrafter"/>
</dbReference>
<evidence type="ECO:0000259" key="3">
    <source>
        <dbReference type="Pfam" id="PF08212"/>
    </source>
</evidence>
<feature type="domain" description="Lipocalin/cytosolic fatty-acid binding" evidence="3">
    <location>
        <begin position="35"/>
        <end position="181"/>
    </location>
</feature>
<dbReference type="GO" id="GO:0005737">
    <property type="term" value="C:cytoplasm"/>
    <property type="evidence" value="ECO:0007669"/>
    <property type="project" value="TreeGrafter"/>
</dbReference>
<dbReference type="GO" id="GO:0000302">
    <property type="term" value="P:response to reactive oxygen species"/>
    <property type="evidence" value="ECO:0007669"/>
    <property type="project" value="TreeGrafter"/>
</dbReference>
<evidence type="ECO:0000313" key="5">
    <source>
        <dbReference type="Proteomes" id="UP001107558"/>
    </source>
</evidence>
<feature type="signal peptide" evidence="2">
    <location>
        <begin position="1"/>
        <end position="17"/>
    </location>
</feature>
<name>A0A9J6CIQ6_POLVA</name>
<dbReference type="PANTHER" id="PTHR10612:SF62">
    <property type="entry name" value="LIPOCALIN_CYTOSOLIC FATTY-ACID BINDING DOMAIN-CONTAINING PROTEIN"/>
    <property type="match status" value="1"/>
</dbReference>
<keyword evidence="5" id="KW-1185">Reference proteome</keyword>
<organism evidence="4 5">
    <name type="scientific">Polypedilum vanderplanki</name>
    <name type="common">Sleeping chironomid midge</name>
    <dbReference type="NCBI Taxonomy" id="319348"/>
    <lineage>
        <taxon>Eukaryota</taxon>
        <taxon>Metazoa</taxon>
        <taxon>Ecdysozoa</taxon>
        <taxon>Arthropoda</taxon>
        <taxon>Hexapoda</taxon>
        <taxon>Insecta</taxon>
        <taxon>Pterygota</taxon>
        <taxon>Neoptera</taxon>
        <taxon>Endopterygota</taxon>
        <taxon>Diptera</taxon>
        <taxon>Nematocera</taxon>
        <taxon>Chironomoidea</taxon>
        <taxon>Chironomidae</taxon>
        <taxon>Chironominae</taxon>
        <taxon>Polypedilum</taxon>
        <taxon>Polypedilum</taxon>
    </lineage>
</organism>
<dbReference type="SUPFAM" id="SSF50814">
    <property type="entry name" value="Lipocalins"/>
    <property type="match status" value="1"/>
</dbReference>
<gene>
    <name evidence="4" type="ORF">PVAND_011253</name>
</gene>
<feature type="chain" id="PRO_5039967293" description="Lipocalin/cytosolic fatty-acid binding domain-containing protein" evidence="2">
    <location>
        <begin position="18"/>
        <end position="192"/>
    </location>
</feature>
<accession>A0A9J6CIQ6</accession>
<dbReference type="OrthoDB" id="565904at2759"/>
<dbReference type="InterPro" id="IPR000566">
    <property type="entry name" value="Lipocln_cytosolic_FA-bd_dom"/>
</dbReference>
<comment type="caution">
    <text evidence="4">The sequence shown here is derived from an EMBL/GenBank/DDBJ whole genome shotgun (WGS) entry which is preliminary data.</text>
</comment>
<dbReference type="PIRSF" id="PIRSF036893">
    <property type="entry name" value="Lipocalin_ApoD"/>
    <property type="match status" value="1"/>
</dbReference>
<dbReference type="AlphaFoldDB" id="A0A9J6CIQ6"/>
<dbReference type="EMBL" id="JADBJN010000001">
    <property type="protein sequence ID" value="KAG5681845.1"/>
    <property type="molecule type" value="Genomic_DNA"/>
</dbReference>
<dbReference type="InterPro" id="IPR012674">
    <property type="entry name" value="Calycin"/>
</dbReference>
<comment type="similarity">
    <text evidence="1 2">Belongs to the calycin superfamily. Lipocalin family.</text>
</comment>
<protein>
    <recommendedName>
        <fullName evidence="3">Lipocalin/cytosolic fatty-acid binding domain-containing protein</fullName>
    </recommendedName>
</protein>
<dbReference type="Pfam" id="PF08212">
    <property type="entry name" value="Lipocalin_2"/>
    <property type="match status" value="1"/>
</dbReference>